<comment type="similarity">
    <text evidence="2">Belongs to the FLZ family.</text>
</comment>
<protein>
    <recommendedName>
        <fullName evidence="6">FLZ-type domain-containing protein</fullName>
    </recommendedName>
</protein>
<dbReference type="EMBL" id="JACMSC010000003">
    <property type="protein sequence ID" value="KAG6529551.1"/>
    <property type="molecule type" value="Genomic_DNA"/>
</dbReference>
<reference evidence="8 9" key="1">
    <citation type="submission" date="2020-08" db="EMBL/GenBank/DDBJ databases">
        <title>Plant Genome Project.</title>
        <authorList>
            <person name="Zhang R.-G."/>
        </authorList>
    </citation>
    <scope>NUCLEOTIDE SEQUENCE [LARGE SCALE GENOMIC DNA]</scope>
    <source>
        <tissue evidence="8">Rhizome</tissue>
    </source>
</reference>
<proteinExistence type="inferred from homology"/>
<evidence type="ECO:0000256" key="1">
    <source>
        <dbReference type="ARBA" id="ARBA00004496"/>
    </source>
</evidence>
<evidence type="ECO:0000313" key="9">
    <source>
        <dbReference type="Proteomes" id="UP000734854"/>
    </source>
</evidence>
<evidence type="ECO:0000313" key="7">
    <source>
        <dbReference type="EMBL" id="KAG6525697.1"/>
    </source>
</evidence>
<name>A0A8J5I6C5_ZINOF</name>
<dbReference type="GO" id="GO:0005737">
    <property type="term" value="C:cytoplasm"/>
    <property type="evidence" value="ECO:0007669"/>
    <property type="project" value="UniProtKB-SubCell"/>
</dbReference>
<dbReference type="PANTHER" id="PTHR33059:SF84">
    <property type="entry name" value="FCS-LIKE ZINC FINGER 15"/>
    <property type="match status" value="1"/>
</dbReference>
<gene>
    <name evidence="8" type="ORF">ZIOFF_011759</name>
    <name evidence="7" type="ORF">ZIOFF_015663</name>
</gene>
<evidence type="ECO:0000256" key="5">
    <source>
        <dbReference type="PROSITE-ProRule" id="PRU01131"/>
    </source>
</evidence>
<evidence type="ECO:0000256" key="3">
    <source>
        <dbReference type="ARBA" id="ARBA00022490"/>
    </source>
</evidence>
<dbReference type="InterPro" id="IPR007650">
    <property type="entry name" value="Zf-FLZ_dom"/>
</dbReference>
<feature type="zinc finger region" description="FLZ-type" evidence="5">
    <location>
        <begin position="36"/>
        <end position="80"/>
    </location>
</feature>
<accession>A0A8J5I6C5</accession>
<feature type="domain" description="FLZ-type" evidence="6">
    <location>
        <begin position="36"/>
        <end position="80"/>
    </location>
</feature>
<keyword evidence="4" id="KW-0479">Metal-binding</keyword>
<evidence type="ECO:0000259" key="6">
    <source>
        <dbReference type="PROSITE" id="PS51795"/>
    </source>
</evidence>
<dbReference type="GO" id="GO:0046872">
    <property type="term" value="F:metal ion binding"/>
    <property type="evidence" value="ECO:0007669"/>
    <property type="project" value="UniProtKB-KW"/>
</dbReference>
<evidence type="ECO:0000256" key="4">
    <source>
        <dbReference type="ARBA" id="ARBA00022723"/>
    </source>
</evidence>
<dbReference type="EMBL" id="JACMSC010000004">
    <property type="protein sequence ID" value="KAG6525697.1"/>
    <property type="molecule type" value="Genomic_DNA"/>
</dbReference>
<comment type="subcellular location">
    <subcellularLocation>
        <location evidence="1">Cytoplasm</location>
    </subcellularLocation>
</comment>
<dbReference type="AlphaFoldDB" id="A0A8J5I6C5"/>
<dbReference type="Pfam" id="PF04570">
    <property type="entry name" value="zf-FLZ"/>
    <property type="match status" value="1"/>
</dbReference>
<dbReference type="OrthoDB" id="1926521at2759"/>
<dbReference type="PANTHER" id="PTHR33059">
    <property type="entry name" value="FCS-LIKE ZINC FINGER 5"/>
    <property type="match status" value="1"/>
</dbReference>
<sequence>MAGLGVLLEAQQPHRSPAQIISKTSFLSSHGAGGGAFLERCFLCRRKLQQGKDIYMYRGDRGFCSEECRRRQMFMDEETGGRRNSIRD</sequence>
<organism evidence="8 9">
    <name type="scientific">Zingiber officinale</name>
    <name type="common">Ginger</name>
    <name type="synonym">Amomum zingiber</name>
    <dbReference type="NCBI Taxonomy" id="94328"/>
    <lineage>
        <taxon>Eukaryota</taxon>
        <taxon>Viridiplantae</taxon>
        <taxon>Streptophyta</taxon>
        <taxon>Embryophyta</taxon>
        <taxon>Tracheophyta</taxon>
        <taxon>Spermatophyta</taxon>
        <taxon>Magnoliopsida</taxon>
        <taxon>Liliopsida</taxon>
        <taxon>Zingiberales</taxon>
        <taxon>Zingiberaceae</taxon>
        <taxon>Zingiber</taxon>
    </lineage>
</organism>
<evidence type="ECO:0000256" key="2">
    <source>
        <dbReference type="ARBA" id="ARBA00009374"/>
    </source>
</evidence>
<evidence type="ECO:0000313" key="8">
    <source>
        <dbReference type="EMBL" id="KAG6529551.1"/>
    </source>
</evidence>
<keyword evidence="3" id="KW-0963">Cytoplasm</keyword>
<dbReference type="Proteomes" id="UP000734854">
    <property type="component" value="Unassembled WGS sequence"/>
</dbReference>
<keyword evidence="9" id="KW-1185">Reference proteome</keyword>
<comment type="caution">
    <text evidence="8">The sequence shown here is derived from an EMBL/GenBank/DDBJ whole genome shotgun (WGS) entry which is preliminary data.</text>
</comment>
<dbReference type="PROSITE" id="PS51795">
    <property type="entry name" value="ZF_FLZ"/>
    <property type="match status" value="1"/>
</dbReference>